<reference evidence="3" key="1">
    <citation type="journal article" date="2011" name="PLoS ONE">
        <title>A deep insight into the sialotranscriptome of the gulf coast tick, Amblyomma maculatum.</title>
        <authorList>
            <person name="Karim S."/>
            <person name="Singh P."/>
            <person name="Ribeiro J.M."/>
        </authorList>
    </citation>
    <scope>NUCLEOTIDE SEQUENCE</scope>
    <source>
        <tissue evidence="3">Salivary gland</tissue>
    </source>
</reference>
<comment type="similarity">
    <text evidence="1">Belongs to the learning-associated protein family.</text>
</comment>
<proteinExistence type="evidence at transcript level"/>
<dbReference type="EMBL" id="JO842572">
    <property type="protein sequence ID" value="AEO34189.1"/>
    <property type="molecule type" value="mRNA"/>
</dbReference>
<feature type="region of interest" description="Disordered" evidence="2">
    <location>
        <begin position="64"/>
        <end position="95"/>
    </location>
</feature>
<evidence type="ECO:0000313" key="3">
    <source>
        <dbReference type="EMBL" id="AEO34189.1"/>
    </source>
</evidence>
<evidence type="ECO:0008006" key="4">
    <source>
        <dbReference type="Google" id="ProtNLM"/>
    </source>
</evidence>
<name>G3ML21_AMBMU</name>
<evidence type="ECO:0000256" key="1">
    <source>
        <dbReference type="ARBA" id="ARBA00034118"/>
    </source>
</evidence>
<dbReference type="GO" id="GO:0003723">
    <property type="term" value="F:RNA binding"/>
    <property type="evidence" value="ECO:0007669"/>
    <property type="project" value="TreeGrafter"/>
</dbReference>
<sequence>MAKSLRSKWKRKMRAKKRERYSVKELAKLKEMLAAAGSKNDTEMSDMCTVVDAKQVTERTLESGELADIQADDQTGTMDIDKPVRKYDPKTLRDEHGTYPVWMSQRAIRKLKAQHGRKGRKSASRKGVKKNGKRKSSH</sequence>
<accession>G3ML21</accession>
<dbReference type="GO" id="GO:0097484">
    <property type="term" value="P:dendrite extension"/>
    <property type="evidence" value="ECO:0007669"/>
    <property type="project" value="TreeGrafter"/>
</dbReference>
<feature type="region of interest" description="Disordered" evidence="2">
    <location>
        <begin position="107"/>
        <end position="138"/>
    </location>
</feature>
<dbReference type="GO" id="GO:0001099">
    <property type="term" value="F:basal RNA polymerase II transcription machinery binding"/>
    <property type="evidence" value="ECO:0007669"/>
    <property type="project" value="TreeGrafter"/>
</dbReference>
<dbReference type="PANTHER" id="PTHR34253:SF1">
    <property type="entry name" value="PROTEIN LLP HOMOLOG"/>
    <property type="match status" value="1"/>
</dbReference>
<evidence type="ECO:0000256" key="2">
    <source>
        <dbReference type="SAM" id="MobiDB-lite"/>
    </source>
</evidence>
<protein>
    <recommendedName>
        <fullName evidence="4">Protein LLP homolog</fullName>
    </recommendedName>
</protein>
<organism evidence="3">
    <name type="scientific">Amblyomma maculatum</name>
    <name type="common">Gulf Coast tick</name>
    <dbReference type="NCBI Taxonomy" id="34609"/>
    <lineage>
        <taxon>Eukaryota</taxon>
        <taxon>Metazoa</taxon>
        <taxon>Ecdysozoa</taxon>
        <taxon>Arthropoda</taxon>
        <taxon>Chelicerata</taxon>
        <taxon>Arachnida</taxon>
        <taxon>Acari</taxon>
        <taxon>Parasitiformes</taxon>
        <taxon>Ixodida</taxon>
        <taxon>Ixodoidea</taxon>
        <taxon>Ixodidae</taxon>
        <taxon>Amblyomminae</taxon>
        <taxon>Amblyomma</taxon>
    </lineage>
</organism>
<feature type="compositionally biased region" description="Basic and acidic residues" evidence="2">
    <location>
        <begin position="79"/>
        <end position="95"/>
    </location>
</feature>
<dbReference type="GO" id="GO:0005730">
    <property type="term" value="C:nucleolus"/>
    <property type="evidence" value="ECO:0007669"/>
    <property type="project" value="TreeGrafter"/>
</dbReference>
<dbReference type="PANTHER" id="PTHR34253">
    <property type="entry name" value="PROTEIN LLP HOMOLOG"/>
    <property type="match status" value="1"/>
</dbReference>
<dbReference type="Pfam" id="PF10169">
    <property type="entry name" value="LLPH"/>
    <property type="match status" value="1"/>
</dbReference>
<dbReference type="AlphaFoldDB" id="G3ML21"/>
<dbReference type="InterPro" id="IPR018784">
    <property type="entry name" value="LLPH-like"/>
</dbReference>